<keyword evidence="11" id="KW-1185">Reference proteome</keyword>
<evidence type="ECO:0000256" key="5">
    <source>
        <dbReference type="ARBA" id="ARBA00023004"/>
    </source>
</evidence>
<evidence type="ECO:0000256" key="4">
    <source>
        <dbReference type="ARBA" id="ARBA00022982"/>
    </source>
</evidence>
<dbReference type="InterPro" id="IPR051269">
    <property type="entry name" value="Fe-S_cluster_ET"/>
</dbReference>
<dbReference type="InterPro" id="IPR001080">
    <property type="entry name" value="3Fe4S_ferredoxin"/>
</dbReference>
<proteinExistence type="predicted"/>
<gene>
    <name evidence="10" type="primary">fer</name>
    <name evidence="10" type="ORF">Amac_031820</name>
</gene>
<dbReference type="OrthoDB" id="3215002at2"/>
<comment type="caution">
    <text evidence="10">The sequence shown here is derived from an EMBL/GenBank/DDBJ whole genome shotgun (WGS) entry which is preliminary data.</text>
</comment>
<evidence type="ECO:0000259" key="9">
    <source>
        <dbReference type="PROSITE" id="PS51379"/>
    </source>
</evidence>
<dbReference type="GO" id="GO:0009055">
    <property type="term" value="F:electron transfer activity"/>
    <property type="evidence" value="ECO:0007669"/>
    <property type="project" value="UniProtKB-UniRule"/>
</dbReference>
<name>A0A5M3WLS0_9ACTN</name>
<dbReference type="GO" id="GO:0051538">
    <property type="term" value="F:3 iron, 4 sulfur cluster binding"/>
    <property type="evidence" value="ECO:0007669"/>
    <property type="project" value="UniProtKB-KW"/>
</dbReference>
<sequence length="67" mass="6796">MRVRVDAGKCVGAGSCALVAPDVFDQDDDDGTVILLHEAVPAGHEDQVREAAAICPAGVIALNHTGG</sequence>
<dbReference type="Pfam" id="PF13370">
    <property type="entry name" value="Fer4_13"/>
    <property type="match status" value="1"/>
</dbReference>
<evidence type="ECO:0000256" key="7">
    <source>
        <dbReference type="ARBA" id="ARBA00023291"/>
    </source>
</evidence>
<organism evidence="10 11">
    <name type="scientific">Acrocarpospora macrocephala</name>
    <dbReference type="NCBI Taxonomy" id="150177"/>
    <lineage>
        <taxon>Bacteria</taxon>
        <taxon>Bacillati</taxon>
        <taxon>Actinomycetota</taxon>
        <taxon>Actinomycetes</taxon>
        <taxon>Streptosporangiales</taxon>
        <taxon>Streptosporangiaceae</taxon>
        <taxon>Acrocarpospora</taxon>
    </lineage>
</organism>
<evidence type="ECO:0000256" key="1">
    <source>
        <dbReference type="ARBA" id="ARBA00001927"/>
    </source>
</evidence>
<keyword evidence="2 8" id="KW-0813">Transport</keyword>
<accession>A0A5M3WLS0</accession>
<dbReference type="PANTHER" id="PTHR36923">
    <property type="entry name" value="FERREDOXIN"/>
    <property type="match status" value="1"/>
</dbReference>
<dbReference type="Proteomes" id="UP000331127">
    <property type="component" value="Unassembled WGS sequence"/>
</dbReference>
<keyword evidence="5 8" id="KW-0408">Iron</keyword>
<evidence type="ECO:0000256" key="3">
    <source>
        <dbReference type="ARBA" id="ARBA00022723"/>
    </source>
</evidence>
<dbReference type="PRINTS" id="PR00352">
    <property type="entry name" value="3FE4SFRDOXIN"/>
</dbReference>
<feature type="domain" description="4Fe-4S ferredoxin-type" evidence="9">
    <location>
        <begin position="1"/>
        <end position="29"/>
    </location>
</feature>
<dbReference type="PANTHER" id="PTHR36923:SF3">
    <property type="entry name" value="FERREDOXIN"/>
    <property type="match status" value="1"/>
</dbReference>
<comment type="cofactor">
    <cofactor evidence="1">
        <name>[3Fe-4S] cluster</name>
        <dbReference type="ChEBI" id="CHEBI:21137"/>
    </cofactor>
</comment>
<comment type="function">
    <text evidence="8">Ferredoxins are iron-sulfur proteins that transfer electrons in a wide variety of metabolic reactions.</text>
</comment>
<dbReference type="PROSITE" id="PS51379">
    <property type="entry name" value="4FE4S_FER_2"/>
    <property type="match status" value="1"/>
</dbReference>
<dbReference type="InterPro" id="IPR017896">
    <property type="entry name" value="4Fe4S_Fe-S-bd"/>
</dbReference>
<dbReference type="AlphaFoldDB" id="A0A5M3WLS0"/>
<keyword evidence="6 8" id="KW-0411">Iron-sulfur</keyword>
<evidence type="ECO:0000313" key="10">
    <source>
        <dbReference type="EMBL" id="GES09586.1"/>
    </source>
</evidence>
<dbReference type="GO" id="GO:0005506">
    <property type="term" value="F:iron ion binding"/>
    <property type="evidence" value="ECO:0007669"/>
    <property type="project" value="UniProtKB-UniRule"/>
</dbReference>
<dbReference type="RefSeq" id="WP_155355112.1">
    <property type="nucleotide sequence ID" value="NZ_BAAAHL010000040.1"/>
</dbReference>
<dbReference type="Gene3D" id="3.30.70.20">
    <property type="match status" value="1"/>
</dbReference>
<evidence type="ECO:0000256" key="6">
    <source>
        <dbReference type="ARBA" id="ARBA00023014"/>
    </source>
</evidence>
<dbReference type="EMBL" id="BLAE01000016">
    <property type="protein sequence ID" value="GES09586.1"/>
    <property type="molecule type" value="Genomic_DNA"/>
</dbReference>
<evidence type="ECO:0000256" key="8">
    <source>
        <dbReference type="RuleBase" id="RU368020"/>
    </source>
</evidence>
<dbReference type="SUPFAM" id="SSF54862">
    <property type="entry name" value="4Fe-4S ferredoxins"/>
    <property type="match status" value="1"/>
</dbReference>
<protein>
    <recommendedName>
        <fullName evidence="8">Ferredoxin</fullName>
    </recommendedName>
</protein>
<evidence type="ECO:0000313" key="11">
    <source>
        <dbReference type="Proteomes" id="UP000331127"/>
    </source>
</evidence>
<keyword evidence="7" id="KW-0003">3Fe-4S</keyword>
<keyword evidence="4 8" id="KW-0249">Electron transport</keyword>
<evidence type="ECO:0000256" key="2">
    <source>
        <dbReference type="ARBA" id="ARBA00022448"/>
    </source>
</evidence>
<keyword evidence="3 8" id="KW-0479">Metal-binding</keyword>
<reference evidence="10 11" key="1">
    <citation type="submission" date="2019-10" db="EMBL/GenBank/DDBJ databases">
        <title>Whole genome shotgun sequence of Acrocarpospora macrocephala NBRC 16266.</title>
        <authorList>
            <person name="Ichikawa N."/>
            <person name="Kimura A."/>
            <person name="Kitahashi Y."/>
            <person name="Komaki H."/>
            <person name="Oguchi A."/>
        </authorList>
    </citation>
    <scope>NUCLEOTIDE SEQUENCE [LARGE SCALE GENOMIC DNA]</scope>
    <source>
        <strain evidence="10 11">NBRC 16266</strain>
    </source>
</reference>